<keyword evidence="2" id="KW-1185">Reference proteome</keyword>
<dbReference type="AlphaFoldDB" id="A0AAN0RHV4"/>
<reference evidence="1 2" key="1">
    <citation type="journal article" date="2014" name="ISME J.">
        <title>Adaptation of an abundant Roseobacter RCA organism to pelagic systems revealed by genomic and transcriptomic analyses.</title>
        <authorList>
            <person name="Voget S."/>
            <person name="Wemheuer B."/>
            <person name="Brinkhoff T."/>
            <person name="Vollmers J."/>
            <person name="Dietrich S."/>
            <person name="Giebel H.A."/>
            <person name="Beardsley C."/>
            <person name="Sardemann C."/>
            <person name="Bakenhus I."/>
            <person name="Billerbeck S."/>
            <person name="Daniel R."/>
            <person name="Simon M."/>
        </authorList>
    </citation>
    <scope>NUCLEOTIDE SEQUENCE [LARGE SCALE GENOMIC DNA]</scope>
    <source>
        <strain evidence="1 2">RCA23</strain>
    </source>
</reference>
<name>A0AAN0RHV4_9RHOB</name>
<gene>
    <name evidence="1" type="ORF">RCA23_c09020</name>
</gene>
<dbReference type="EMBL" id="CP003984">
    <property type="protein sequence ID" value="AII86458.1"/>
    <property type="molecule type" value="Genomic_DNA"/>
</dbReference>
<proteinExistence type="predicted"/>
<sequence length="178" mass="19823">MTFSGELTSSGAVRLLSVLLQAPGHRLTLEANGGGDWLREDLAELGEELLRAAQRRPVRRDWFLYDLPGLRLEDFQPDVDSKTHPQVTLRLTRGGVQQLVAKPSAEGAVPALEDVVLPLRNLSAYLHAMGDRAVPQLGAQASKMTARRIDEFLLAFGGRILEVKQEEVLPLHRYWRHG</sequence>
<dbReference type="Proteomes" id="UP000028680">
    <property type="component" value="Chromosome"/>
</dbReference>
<accession>A0AAN0RHV4</accession>
<evidence type="ECO:0000313" key="2">
    <source>
        <dbReference type="Proteomes" id="UP000028680"/>
    </source>
</evidence>
<protein>
    <submittedName>
        <fullName evidence="1">Uncharacterized protein</fullName>
    </submittedName>
</protein>
<organism evidence="1 2">
    <name type="scientific">Planktomarina temperata RCA23</name>
    <dbReference type="NCBI Taxonomy" id="666509"/>
    <lineage>
        <taxon>Bacteria</taxon>
        <taxon>Pseudomonadati</taxon>
        <taxon>Pseudomonadota</taxon>
        <taxon>Alphaproteobacteria</taxon>
        <taxon>Rhodobacterales</taxon>
        <taxon>Paracoccaceae</taxon>
        <taxon>Planktomarina</taxon>
    </lineage>
</organism>
<evidence type="ECO:0000313" key="1">
    <source>
        <dbReference type="EMBL" id="AII86458.1"/>
    </source>
</evidence>
<dbReference type="KEGG" id="ptp:RCA23_c09020"/>